<keyword evidence="2" id="KW-1133">Transmembrane helix</keyword>
<feature type="coiled-coil region" evidence="1">
    <location>
        <begin position="218"/>
        <end position="245"/>
    </location>
</feature>
<feature type="transmembrane region" description="Helical" evidence="2">
    <location>
        <begin position="262"/>
        <end position="284"/>
    </location>
</feature>
<dbReference type="AlphaFoldDB" id="A0A6C0EXM5"/>
<accession>A0A6C0EXM5</accession>
<keyword evidence="1" id="KW-0175">Coiled coil</keyword>
<dbReference type="EMBL" id="MN738979">
    <property type="protein sequence ID" value="QHT33857.1"/>
    <property type="molecule type" value="Genomic_DNA"/>
</dbReference>
<name>A0A6C0EXM5_9ZZZZ</name>
<sequence>MENIRSPTFIFLIFILLIILITCFYNENISIINSNYSKEGFNNDPIAIPTMVSDPLNLSIDNIAIKDLSGKKAAIQNLYSLKEILDRFTTLDSPISINNKGNICSEWGEYDNSKYQFNNNNCLVIPESGSKDRQCLSNNTLTSCSIYYDDKTIDNNIKINTKQILDITIQKILSGSASIIANIDKKSSDIDQILSNLIAKLTLENQQTYFIKYNDGNLDDKKKMLDKESEEIEKTENEININKINFNQFVSINNDYDNKINIYYKIIVGLIITIVIIGIFYFLFSKTM</sequence>
<organism evidence="3">
    <name type="scientific">viral metagenome</name>
    <dbReference type="NCBI Taxonomy" id="1070528"/>
    <lineage>
        <taxon>unclassified sequences</taxon>
        <taxon>metagenomes</taxon>
        <taxon>organismal metagenomes</taxon>
    </lineage>
</organism>
<keyword evidence="2" id="KW-0812">Transmembrane</keyword>
<reference evidence="3" key="1">
    <citation type="journal article" date="2020" name="Nature">
        <title>Giant virus diversity and host interactions through global metagenomics.</title>
        <authorList>
            <person name="Schulz F."/>
            <person name="Roux S."/>
            <person name="Paez-Espino D."/>
            <person name="Jungbluth S."/>
            <person name="Walsh D.A."/>
            <person name="Denef V.J."/>
            <person name="McMahon K.D."/>
            <person name="Konstantinidis K.T."/>
            <person name="Eloe-Fadrosh E.A."/>
            <person name="Kyrpides N.C."/>
            <person name="Woyke T."/>
        </authorList>
    </citation>
    <scope>NUCLEOTIDE SEQUENCE</scope>
    <source>
        <strain evidence="3">GVMAG-M-3300009161-52</strain>
    </source>
</reference>
<keyword evidence="2" id="KW-0472">Membrane</keyword>
<evidence type="ECO:0000256" key="1">
    <source>
        <dbReference type="SAM" id="Coils"/>
    </source>
</evidence>
<evidence type="ECO:0000256" key="2">
    <source>
        <dbReference type="SAM" id="Phobius"/>
    </source>
</evidence>
<feature type="transmembrane region" description="Helical" evidence="2">
    <location>
        <begin position="6"/>
        <end position="25"/>
    </location>
</feature>
<proteinExistence type="predicted"/>
<evidence type="ECO:0000313" key="3">
    <source>
        <dbReference type="EMBL" id="QHT33857.1"/>
    </source>
</evidence>
<protein>
    <submittedName>
        <fullName evidence="3">Uncharacterized protein</fullName>
    </submittedName>
</protein>